<dbReference type="Gene3D" id="3.90.1150.10">
    <property type="entry name" value="Aspartate Aminotransferase, domain 1"/>
    <property type="match status" value="1"/>
</dbReference>
<comment type="catalytic activity">
    <reaction evidence="9">
        <text>L-alanine + 2-oxoglutarate = pyruvate + L-glutamate</text>
        <dbReference type="Rhea" id="RHEA:19453"/>
        <dbReference type="ChEBI" id="CHEBI:15361"/>
        <dbReference type="ChEBI" id="CHEBI:16810"/>
        <dbReference type="ChEBI" id="CHEBI:29985"/>
        <dbReference type="ChEBI" id="CHEBI:57972"/>
        <dbReference type="EC" id="2.6.1.2"/>
    </reaction>
</comment>
<sequence>MSSRFLPRTFYRVVNCSENIKGRGCPIQLSPKSLNRYQFPRAMANVSGRERKLLTMDNLNPCVKSMEYVLSGPLVTRAAAIEKELEQGAKKPFKEVINAVTGDRQAMGQPPITFTRQVLALVSYPELIKYSNFPDDVKERATFLLTGCSGGSTGSYSEASGVEIVRRRVAEFIEERDGFSSNWQDIILCAGASTGIKAVLKLLDCETSGLKTGVMVPIPHYPLFPAVIAEFNNMQQMNYYLDESNGWAISIKELKRALNDTKGTCKPRALVVVNPGNPTGQVLTKNTIREIINFAYEEGLFLIADEVHQQNIYDNNSEFHSFKKVLMEMGLPYSKMELASFMSSSKGYMGECGMRGGYAEVINLQSGVKAMYLKSISANLCSTVLGQIAMDCVVKPPEPGGSSYKLFVREKNSILKMLTENAKIAVNAFNSIEGMSCNAVQGAVYAFPQIYLPSNAIETAKQKQMHPDEYYASQLLENAGISIVPGSGFGQKDGTYHFRTTILLPSAKLKAMLQILRKFHEDFLKKQQ</sequence>
<dbReference type="InterPro" id="IPR045088">
    <property type="entry name" value="ALAT1/2-like"/>
</dbReference>
<dbReference type="InterPro" id="IPR015422">
    <property type="entry name" value="PyrdxlP-dep_Trfase_small"/>
</dbReference>
<comment type="similarity">
    <text evidence="7">Belongs to the class-I pyridoxal-phosphate-dependent aminotransferase family. Alanine aminotransferase subfamily.</text>
</comment>
<dbReference type="InterPro" id="IPR015424">
    <property type="entry name" value="PyrdxlP-dep_Trfase"/>
</dbReference>
<dbReference type="Gene3D" id="1.10.287.1970">
    <property type="match status" value="1"/>
</dbReference>
<comment type="caution">
    <text evidence="11">The sequence shown here is derived from an EMBL/GenBank/DDBJ whole genome shotgun (WGS) entry which is preliminary data.</text>
</comment>
<organism evidence="11 12">
    <name type="scientific">Gryllus longicercus</name>
    <dbReference type="NCBI Taxonomy" id="2509291"/>
    <lineage>
        <taxon>Eukaryota</taxon>
        <taxon>Metazoa</taxon>
        <taxon>Ecdysozoa</taxon>
        <taxon>Arthropoda</taxon>
        <taxon>Hexapoda</taxon>
        <taxon>Insecta</taxon>
        <taxon>Pterygota</taxon>
        <taxon>Neoptera</taxon>
        <taxon>Polyneoptera</taxon>
        <taxon>Orthoptera</taxon>
        <taxon>Ensifera</taxon>
        <taxon>Gryllidea</taxon>
        <taxon>Grylloidea</taxon>
        <taxon>Gryllidae</taxon>
        <taxon>Gryllinae</taxon>
        <taxon>Gryllus</taxon>
    </lineage>
</organism>
<evidence type="ECO:0000256" key="9">
    <source>
        <dbReference type="ARBA" id="ARBA00047412"/>
    </source>
</evidence>
<accession>A0AAN9V7D5</accession>
<evidence type="ECO:0000259" key="10">
    <source>
        <dbReference type="Pfam" id="PF00155"/>
    </source>
</evidence>
<dbReference type="Pfam" id="PF00155">
    <property type="entry name" value="Aminotran_1_2"/>
    <property type="match status" value="1"/>
</dbReference>
<dbReference type="SUPFAM" id="SSF53383">
    <property type="entry name" value="PLP-dependent transferases"/>
    <property type="match status" value="1"/>
</dbReference>
<evidence type="ECO:0000256" key="4">
    <source>
        <dbReference type="ARBA" id="ARBA00022679"/>
    </source>
</evidence>
<gene>
    <name evidence="11" type="ORF">R5R35_007907</name>
</gene>
<dbReference type="PANTHER" id="PTHR11751:SF29">
    <property type="entry name" value="ALANINE TRANSAMINASE"/>
    <property type="match status" value="1"/>
</dbReference>
<dbReference type="FunFam" id="3.40.640.10:FF:000012">
    <property type="entry name" value="alanine aminotransferase 2"/>
    <property type="match status" value="1"/>
</dbReference>
<evidence type="ECO:0000256" key="6">
    <source>
        <dbReference type="ARBA" id="ARBA00025708"/>
    </source>
</evidence>
<name>A0AAN9V7D5_9ORTH</name>
<dbReference type="Proteomes" id="UP001378592">
    <property type="component" value="Unassembled WGS sequence"/>
</dbReference>
<keyword evidence="3" id="KW-0032">Aminotransferase</keyword>
<dbReference type="AlphaFoldDB" id="A0AAN9V7D5"/>
<dbReference type="CDD" id="cd00609">
    <property type="entry name" value="AAT_like"/>
    <property type="match status" value="1"/>
</dbReference>
<proteinExistence type="inferred from homology"/>
<protein>
    <recommendedName>
        <fullName evidence="8">alanine transaminase</fullName>
        <ecNumber evidence="8">2.6.1.2</ecNumber>
    </recommendedName>
</protein>
<dbReference type="InterPro" id="IPR004839">
    <property type="entry name" value="Aminotransferase_I/II_large"/>
</dbReference>
<dbReference type="GO" id="GO:0004021">
    <property type="term" value="F:L-alanine:2-oxoglutarate aminotransferase activity"/>
    <property type="evidence" value="ECO:0007669"/>
    <property type="project" value="UniProtKB-EC"/>
</dbReference>
<evidence type="ECO:0000256" key="2">
    <source>
        <dbReference type="ARBA" id="ARBA00011738"/>
    </source>
</evidence>
<comment type="subunit">
    <text evidence="2">Homodimer.</text>
</comment>
<dbReference type="InterPro" id="IPR015421">
    <property type="entry name" value="PyrdxlP-dep_Trfase_major"/>
</dbReference>
<dbReference type="GO" id="GO:0030170">
    <property type="term" value="F:pyridoxal phosphate binding"/>
    <property type="evidence" value="ECO:0007669"/>
    <property type="project" value="InterPro"/>
</dbReference>
<dbReference type="EC" id="2.6.1.2" evidence="8"/>
<dbReference type="FunFam" id="1.10.287.1970:FF:000001">
    <property type="entry name" value="Alanine aminotransferase 2"/>
    <property type="match status" value="1"/>
</dbReference>
<reference evidence="11 12" key="1">
    <citation type="submission" date="2024-03" db="EMBL/GenBank/DDBJ databases">
        <title>The genome assembly and annotation of the cricket Gryllus longicercus Weissman &amp; Gray.</title>
        <authorList>
            <person name="Szrajer S."/>
            <person name="Gray D."/>
            <person name="Ylla G."/>
        </authorList>
    </citation>
    <scope>NUCLEOTIDE SEQUENCE [LARGE SCALE GENOMIC DNA]</scope>
    <source>
        <strain evidence="11">DAG 2021-001</strain>
        <tissue evidence="11">Whole body minus gut</tissue>
    </source>
</reference>
<keyword evidence="5" id="KW-0663">Pyridoxal phosphate</keyword>
<feature type="domain" description="Aminotransferase class I/classII large" evidence="10">
    <location>
        <begin position="150"/>
        <end position="514"/>
    </location>
</feature>
<keyword evidence="12" id="KW-1185">Reference proteome</keyword>
<comment type="cofactor">
    <cofactor evidence="1">
        <name>pyridoxal 5'-phosphate</name>
        <dbReference type="ChEBI" id="CHEBI:597326"/>
    </cofactor>
</comment>
<evidence type="ECO:0000256" key="3">
    <source>
        <dbReference type="ARBA" id="ARBA00022576"/>
    </source>
</evidence>
<dbReference type="Gene3D" id="3.40.640.10">
    <property type="entry name" value="Type I PLP-dependent aspartate aminotransferase-like (Major domain)"/>
    <property type="match status" value="1"/>
</dbReference>
<keyword evidence="4" id="KW-0808">Transferase</keyword>
<evidence type="ECO:0000313" key="12">
    <source>
        <dbReference type="Proteomes" id="UP001378592"/>
    </source>
</evidence>
<evidence type="ECO:0000256" key="8">
    <source>
        <dbReference type="ARBA" id="ARBA00026106"/>
    </source>
</evidence>
<comment type="pathway">
    <text evidence="6">Amino-acid degradation; L-alanine degradation via transaminase pathway; pyruvate from L-alanine: step 1/1.</text>
</comment>
<evidence type="ECO:0000313" key="11">
    <source>
        <dbReference type="EMBL" id="KAK7791015.1"/>
    </source>
</evidence>
<dbReference type="EMBL" id="JAZDUA010000570">
    <property type="protein sequence ID" value="KAK7791015.1"/>
    <property type="molecule type" value="Genomic_DNA"/>
</dbReference>
<evidence type="ECO:0000256" key="5">
    <source>
        <dbReference type="ARBA" id="ARBA00022898"/>
    </source>
</evidence>
<evidence type="ECO:0000256" key="1">
    <source>
        <dbReference type="ARBA" id="ARBA00001933"/>
    </source>
</evidence>
<dbReference type="FunFam" id="3.90.1150.10:FF:000010">
    <property type="entry name" value="Alanine aminotransferase 2"/>
    <property type="match status" value="1"/>
</dbReference>
<evidence type="ECO:0000256" key="7">
    <source>
        <dbReference type="ARBA" id="ARBA00025785"/>
    </source>
</evidence>
<dbReference type="PANTHER" id="PTHR11751">
    <property type="entry name" value="ALANINE AMINOTRANSFERASE"/>
    <property type="match status" value="1"/>
</dbReference>